<dbReference type="OMA" id="NHPLVCC"/>
<dbReference type="EMBL" id="JRES01000065">
    <property type="protein sequence ID" value="KNC34443.1"/>
    <property type="molecule type" value="Genomic_DNA"/>
</dbReference>
<dbReference type="SMART" id="SM00020">
    <property type="entry name" value="Tryp_SPc"/>
    <property type="match status" value="1"/>
</dbReference>
<dbReference type="InterPro" id="IPR001314">
    <property type="entry name" value="Peptidase_S1A"/>
</dbReference>
<name>A0A0L0CQ15_LUCCU</name>
<evidence type="ECO:0000259" key="13">
    <source>
        <dbReference type="PROSITE" id="PS51888"/>
    </source>
</evidence>
<dbReference type="Pfam" id="PF12032">
    <property type="entry name" value="CLIP"/>
    <property type="match status" value="1"/>
</dbReference>
<evidence type="ECO:0000256" key="10">
    <source>
        <dbReference type="RuleBase" id="RU363034"/>
    </source>
</evidence>
<dbReference type="Gene3D" id="2.40.10.10">
    <property type="entry name" value="Trypsin-like serine proteases"/>
    <property type="match status" value="2"/>
</dbReference>
<dbReference type="InterPro" id="IPR043504">
    <property type="entry name" value="Peptidase_S1_PA_chymotrypsin"/>
</dbReference>
<evidence type="ECO:0000256" key="9">
    <source>
        <dbReference type="ARBA" id="ARBA00024195"/>
    </source>
</evidence>
<evidence type="ECO:0000256" key="2">
    <source>
        <dbReference type="ARBA" id="ARBA00022729"/>
    </source>
</evidence>
<dbReference type="SUPFAM" id="SSF50494">
    <property type="entry name" value="Trypsin-like serine proteases"/>
    <property type="match status" value="1"/>
</dbReference>
<dbReference type="InterPro" id="IPR038565">
    <property type="entry name" value="CLIP_sf"/>
</dbReference>
<dbReference type="PROSITE" id="PS00134">
    <property type="entry name" value="TRYPSIN_HIS"/>
    <property type="match status" value="1"/>
</dbReference>
<comment type="caution">
    <text evidence="14">The sequence shown here is derived from an EMBL/GenBank/DDBJ whole genome shotgun (WGS) entry which is preliminary data.</text>
</comment>
<keyword evidence="6" id="KW-0865">Zymogen</keyword>
<organism evidence="14 15">
    <name type="scientific">Lucilia cuprina</name>
    <name type="common">Green bottle fly</name>
    <name type="synonym">Australian sheep blowfly</name>
    <dbReference type="NCBI Taxonomy" id="7375"/>
    <lineage>
        <taxon>Eukaryota</taxon>
        <taxon>Metazoa</taxon>
        <taxon>Ecdysozoa</taxon>
        <taxon>Arthropoda</taxon>
        <taxon>Hexapoda</taxon>
        <taxon>Insecta</taxon>
        <taxon>Pterygota</taxon>
        <taxon>Neoptera</taxon>
        <taxon>Endopterygota</taxon>
        <taxon>Diptera</taxon>
        <taxon>Brachycera</taxon>
        <taxon>Muscomorpha</taxon>
        <taxon>Oestroidea</taxon>
        <taxon>Calliphoridae</taxon>
        <taxon>Luciliinae</taxon>
        <taxon>Lucilia</taxon>
    </lineage>
</organism>
<dbReference type="PROSITE" id="PS50240">
    <property type="entry name" value="TRYPSIN_DOM"/>
    <property type="match status" value="1"/>
</dbReference>
<evidence type="ECO:0000256" key="11">
    <source>
        <dbReference type="RuleBase" id="RU366078"/>
    </source>
</evidence>
<dbReference type="EC" id="3.4.21.-" evidence="10"/>
<feature type="signal peptide" evidence="11">
    <location>
        <begin position="1"/>
        <end position="21"/>
    </location>
</feature>
<dbReference type="OrthoDB" id="9028152at2759"/>
<keyword evidence="2 11" id="KW-0732">Signal</keyword>
<dbReference type="InterPro" id="IPR033116">
    <property type="entry name" value="TRYPSIN_SER"/>
</dbReference>
<dbReference type="GO" id="GO:0006508">
    <property type="term" value="P:proteolysis"/>
    <property type="evidence" value="ECO:0007669"/>
    <property type="project" value="UniProtKB-KW"/>
</dbReference>
<dbReference type="GO" id="GO:0004252">
    <property type="term" value="F:serine-type endopeptidase activity"/>
    <property type="evidence" value="ECO:0007669"/>
    <property type="project" value="UniProtKB-UniRule"/>
</dbReference>
<evidence type="ECO:0000256" key="3">
    <source>
        <dbReference type="ARBA" id="ARBA00022801"/>
    </source>
</evidence>
<dbReference type="PROSITE" id="PS51888">
    <property type="entry name" value="CLIP"/>
    <property type="match status" value="1"/>
</dbReference>
<evidence type="ECO:0000256" key="5">
    <source>
        <dbReference type="ARBA" id="ARBA00022837"/>
    </source>
</evidence>
<dbReference type="PRINTS" id="PR00722">
    <property type="entry name" value="CHYMOTRYPSIN"/>
</dbReference>
<dbReference type="FunFam" id="2.40.10.10:FF:000028">
    <property type="entry name" value="Serine protease easter"/>
    <property type="match status" value="1"/>
</dbReference>
<keyword evidence="5" id="KW-0106">Calcium</keyword>
<sequence>MYEILFRYIFLLITLSCVANAAITAYGVCVNPRQETGICIQIKDCDYFLDILNKTASNGINPTDAKFLRESQCGQDNSQDTLAKKVLVCCPDNYRSTLATRNGISEKNLPGNVLPEPGVCGEILTDRILGGNITKIDEFPWMALLQYKTGPDRYGLYCGGSLINSRYVLTAGHCLKHPDMPSTWELHSVRLGEWDLTTNPDCVIDVRGRKDCVDPHRDVLIDYAMAHPLYVPTSKNQFNDIALIRMAESVKTTDFIIPICLPLTASLRQKRFTSTAMDVAGWGATENDTVSTIKLKIMVNVWNTTKCQDTYNIFNMPIDENYQFCAGGADGIDTCRGDSGGPLMVTQRIKNKDVYFVIGIVSYGPRPCGLEGWPGVYTRVGNYTDWILNNLLP</sequence>
<comment type="domain">
    <text evidence="11">The clip domain consists of 35-55 residues which are 'knitted' together usually by 3 conserved disulfide bonds forming a clip-like compact structure.</text>
</comment>
<dbReference type="InterPro" id="IPR018114">
    <property type="entry name" value="TRYPSIN_HIS"/>
</dbReference>
<comment type="similarity">
    <text evidence="9 11">Belongs to the peptidase S1 family. CLIP subfamily.</text>
</comment>
<evidence type="ECO:0000259" key="12">
    <source>
        <dbReference type="PROSITE" id="PS50240"/>
    </source>
</evidence>
<dbReference type="STRING" id="7375.A0A0L0CQ15"/>
<proteinExistence type="inferred from homology"/>
<accession>A0A0L0CQ15</accession>
<keyword evidence="4 10" id="KW-0720">Serine protease</keyword>
<protein>
    <recommendedName>
        <fullName evidence="11">CLIP domain-containing serine protease</fullName>
        <ecNumber evidence="10">3.4.21.-</ecNumber>
    </recommendedName>
</protein>
<dbReference type="CDD" id="cd00190">
    <property type="entry name" value="Tryp_SPc"/>
    <property type="match status" value="1"/>
</dbReference>
<feature type="chain" id="PRO_5023978773" description="CLIP domain-containing serine protease" evidence="11">
    <location>
        <begin position="22"/>
        <end position="393"/>
    </location>
</feature>
<dbReference type="InterPro" id="IPR009003">
    <property type="entry name" value="Peptidase_S1_PA"/>
</dbReference>
<keyword evidence="11" id="KW-0964">Secreted</keyword>
<dbReference type="FunFam" id="2.40.10.10:FF:000084">
    <property type="entry name" value="Serine protease easter"/>
    <property type="match status" value="1"/>
</dbReference>
<evidence type="ECO:0000256" key="8">
    <source>
        <dbReference type="ARBA" id="ARBA00023180"/>
    </source>
</evidence>
<dbReference type="GO" id="GO:0005576">
    <property type="term" value="C:extracellular region"/>
    <property type="evidence" value="ECO:0007669"/>
    <property type="project" value="UniProtKB-SubCell"/>
</dbReference>
<dbReference type="SMART" id="SM00680">
    <property type="entry name" value="CLIP"/>
    <property type="match status" value="1"/>
</dbReference>
<gene>
    <name evidence="14" type="ORF">FF38_03611</name>
</gene>
<feature type="domain" description="Peptidase S1" evidence="12">
    <location>
        <begin position="128"/>
        <end position="392"/>
    </location>
</feature>
<feature type="domain" description="Clip" evidence="13">
    <location>
        <begin position="28"/>
        <end position="90"/>
    </location>
</feature>
<evidence type="ECO:0000256" key="6">
    <source>
        <dbReference type="ARBA" id="ARBA00023145"/>
    </source>
</evidence>
<dbReference type="Pfam" id="PF00089">
    <property type="entry name" value="Trypsin"/>
    <property type="match status" value="1"/>
</dbReference>
<dbReference type="InterPro" id="IPR022700">
    <property type="entry name" value="CLIP"/>
</dbReference>
<evidence type="ECO:0000256" key="4">
    <source>
        <dbReference type="ARBA" id="ARBA00022825"/>
    </source>
</evidence>
<keyword evidence="7" id="KW-1015">Disulfide bond</keyword>
<evidence type="ECO:0000313" key="15">
    <source>
        <dbReference type="Proteomes" id="UP000037069"/>
    </source>
</evidence>
<keyword evidence="15" id="KW-1185">Reference proteome</keyword>
<dbReference type="PANTHER" id="PTHR24256">
    <property type="entry name" value="TRYPTASE-RELATED"/>
    <property type="match status" value="1"/>
</dbReference>
<comment type="subcellular location">
    <subcellularLocation>
        <location evidence="11">Secreted</location>
    </subcellularLocation>
</comment>
<evidence type="ECO:0000256" key="7">
    <source>
        <dbReference type="ARBA" id="ARBA00023157"/>
    </source>
</evidence>
<reference evidence="14 15" key="1">
    <citation type="journal article" date="2015" name="Nat. Commun.">
        <title>Lucilia cuprina genome unlocks parasitic fly biology to underpin future interventions.</title>
        <authorList>
            <person name="Anstead C.A."/>
            <person name="Korhonen P.K."/>
            <person name="Young N.D."/>
            <person name="Hall R.S."/>
            <person name="Jex A.R."/>
            <person name="Murali S.C."/>
            <person name="Hughes D.S."/>
            <person name="Lee S.F."/>
            <person name="Perry T."/>
            <person name="Stroehlein A.J."/>
            <person name="Ansell B.R."/>
            <person name="Breugelmans B."/>
            <person name="Hofmann A."/>
            <person name="Qu J."/>
            <person name="Dugan S."/>
            <person name="Lee S.L."/>
            <person name="Chao H."/>
            <person name="Dinh H."/>
            <person name="Han Y."/>
            <person name="Doddapaneni H.V."/>
            <person name="Worley K.C."/>
            <person name="Muzny D.M."/>
            <person name="Ioannidis P."/>
            <person name="Waterhouse R.M."/>
            <person name="Zdobnov E.M."/>
            <person name="James P.J."/>
            <person name="Bagnall N.H."/>
            <person name="Kotze A.C."/>
            <person name="Gibbs R.A."/>
            <person name="Richards S."/>
            <person name="Batterham P."/>
            <person name="Gasser R.B."/>
        </authorList>
    </citation>
    <scope>NUCLEOTIDE SEQUENCE [LARGE SCALE GENOMIC DNA]</scope>
    <source>
        <strain evidence="14 15">LS</strain>
        <tissue evidence="14">Full body</tissue>
    </source>
</reference>
<keyword evidence="1 10" id="KW-0645">Protease</keyword>
<keyword evidence="3 10" id="KW-0378">Hydrolase</keyword>
<evidence type="ECO:0000313" key="14">
    <source>
        <dbReference type="EMBL" id="KNC34443.1"/>
    </source>
</evidence>
<dbReference type="InterPro" id="IPR001254">
    <property type="entry name" value="Trypsin_dom"/>
</dbReference>
<dbReference type="Gene3D" id="3.30.1640.30">
    <property type="match status" value="1"/>
</dbReference>
<evidence type="ECO:0000256" key="1">
    <source>
        <dbReference type="ARBA" id="ARBA00022670"/>
    </source>
</evidence>
<dbReference type="InterPro" id="IPR051487">
    <property type="entry name" value="Ser/Thr_Proteases_Immune/Dev"/>
</dbReference>
<dbReference type="PROSITE" id="PS00135">
    <property type="entry name" value="TRYPSIN_SER"/>
    <property type="match status" value="1"/>
</dbReference>
<dbReference type="Proteomes" id="UP000037069">
    <property type="component" value="Unassembled WGS sequence"/>
</dbReference>
<keyword evidence="8" id="KW-0325">Glycoprotein</keyword>
<dbReference type="AlphaFoldDB" id="A0A0L0CQ15"/>